<dbReference type="AlphaFoldDB" id="A0A7V5RP81"/>
<comment type="caution">
    <text evidence="1">The sequence shown here is derived from an EMBL/GenBank/DDBJ whole genome shotgun (WGS) entry which is preliminary data.</text>
</comment>
<protein>
    <submittedName>
        <fullName evidence="1">Uncharacterized protein</fullName>
    </submittedName>
</protein>
<reference evidence="1" key="1">
    <citation type="journal article" date="2020" name="mSystems">
        <title>Genome- and Community-Level Interaction Insights into Carbon Utilization and Element Cycling Functions of Hydrothermarchaeota in Hydrothermal Sediment.</title>
        <authorList>
            <person name="Zhou Z."/>
            <person name="Liu Y."/>
            <person name="Xu W."/>
            <person name="Pan J."/>
            <person name="Luo Z.H."/>
            <person name="Li M."/>
        </authorList>
    </citation>
    <scope>NUCLEOTIDE SEQUENCE [LARGE SCALE GENOMIC DNA]</scope>
    <source>
        <strain evidence="1">HyVt-460</strain>
    </source>
</reference>
<dbReference type="PROSITE" id="PS51257">
    <property type="entry name" value="PROKAR_LIPOPROTEIN"/>
    <property type="match status" value="1"/>
</dbReference>
<accession>A0A7V5RP81</accession>
<name>A0A7V5RP81_CALAY</name>
<dbReference type="EMBL" id="DRLI01000162">
    <property type="protein sequence ID" value="HHM02203.1"/>
    <property type="molecule type" value="Genomic_DNA"/>
</dbReference>
<proteinExistence type="predicted"/>
<sequence>MKNIILMAVFTVVLASCSIVEDGKDKVTQKYIFEVQYINAAWGFTHAGLYIDYLGEVHAFRYDSAAQFLDYEKETYREAELGERYNLNPYILGTVGRDTLAEYKALVALVTAAGYSDTLRVGADMGQKMYSCFIYNNGLYEKILLKTEGDWVYQLKVAEADSMVKWLDTVWNRHAETLLTY</sequence>
<gene>
    <name evidence="1" type="ORF">ENJ15_04265</name>
</gene>
<dbReference type="Proteomes" id="UP000885771">
    <property type="component" value="Unassembled WGS sequence"/>
</dbReference>
<organism evidence="1">
    <name type="scientific">Caldithrix abyssi</name>
    <dbReference type="NCBI Taxonomy" id="187145"/>
    <lineage>
        <taxon>Bacteria</taxon>
        <taxon>Pseudomonadati</taxon>
        <taxon>Calditrichota</taxon>
        <taxon>Calditrichia</taxon>
        <taxon>Calditrichales</taxon>
        <taxon>Calditrichaceae</taxon>
        <taxon>Caldithrix</taxon>
    </lineage>
</organism>
<evidence type="ECO:0000313" key="1">
    <source>
        <dbReference type="EMBL" id="HHM02203.1"/>
    </source>
</evidence>